<sequence length="149" mass="15881">MGFLQRLIRLPSKRDKASSSSNSSSKRGWQPRRSFIRSLGGDRNRLSLPPVERNVGSYGKESGDIDPNKHAIAVAAATAVVAEAALVAAQAAAEVVRLTGGGGGSGRVRGRGYLRVEELAAIKIQSAFRAIWLVPVPLSRILQLLLVVI</sequence>
<comment type="caution">
    <text evidence="1">The sequence shown here is derived from an EMBL/GenBank/DDBJ whole genome shotgun (WGS) entry which is preliminary data.</text>
</comment>
<protein>
    <submittedName>
        <fullName evidence="1">Uncharacterized protein</fullName>
    </submittedName>
</protein>
<name>A0ACB9N2P6_9MYRT</name>
<evidence type="ECO:0000313" key="1">
    <source>
        <dbReference type="EMBL" id="KAI4330868.1"/>
    </source>
</evidence>
<dbReference type="EMBL" id="CM042887">
    <property type="protein sequence ID" value="KAI4330868.1"/>
    <property type="molecule type" value="Genomic_DNA"/>
</dbReference>
<organism evidence="1 2">
    <name type="scientific">Melastoma candidum</name>
    <dbReference type="NCBI Taxonomy" id="119954"/>
    <lineage>
        <taxon>Eukaryota</taxon>
        <taxon>Viridiplantae</taxon>
        <taxon>Streptophyta</taxon>
        <taxon>Embryophyta</taxon>
        <taxon>Tracheophyta</taxon>
        <taxon>Spermatophyta</taxon>
        <taxon>Magnoliopsida</taxon>
        <taxon>eudicotyledons</taxon>
        <taxon>Gunneridae</taxon>
        <taxon>Pentapetalae</taxon>
        <taxon>rosids</taxon>
        <taxon>malvids</taxon>
        <taxon>Myrtales</taxon>
        <taxon>Melastomataceae</taxon>
        <taxon>Melastomatoideae</taxon>
        <taxon>Melastomateae</taxon>
        <taxon>Melastoma</taxon>
    </lineage>
</organism>
<accession>A0ACB9N2P6</accession>
<evidence type="ECO:0000313" key="2">
    <source>
        <dbReference type="Proteomes" id="UP001057402"/>
    </source>
</evidence>
<reference evidence="2" key="1">
    <citation type="journal article" date="2023" name="Front. Plant Sci.">
        <title>Chromosomal-level genome assembly of Melastoma candidum provides insights into trichome evolution.</title>
        <authorList>
            <person name="Zhong Y."/>
            <person name="Wu W."/>
            <person name="Sun C."/>
            <person name="Zou P."/>
            <person name="Liu Y."/>
            <person name="Dai S."/>
            <person name="Zhou R."/>
        </authorList>
    </citation>
    <scope>NUCLEOTIDE SEQUENCE [LARGE SCALE GENOMIC DNA]</scope>
</reference>
<keyword evidence="2" id="KW-1185">Reference proteome</keyword>
<dbReference type="Proteomes" id="UP001057402">
    <property type="component" value="Chromosome 8"/>
</dbReference>
<proteinExistence type="predicted"/>
<gene>
    <name evidence="1" type="ORF">MLD38_029113</name>
</gene>